<keyword evidence="2" id="KW-0812">Transmembrane</keyword>
<dbReference type="RefSeq" id="WP_029699549.1">
    <property type="nucleotide sequence ID" value="NZ_CP130454.1"/>
</dbReference>
<feature type="transmembrane region" description="Helical" evidence="2">
    <location>
        <begin position="7"/>
        <end position="27"/>
    </location>
</feature>
<feature type="region of interest" description="Disordered" evidence="1">
    <location>
        <begin position="65"/>
        <end position="89"/>
    </location>
</feature>
<feature type="transmembrane region" description="Helical" evidence="2">
    <location>
        <begin position="33"/>
        <end position="55"/>
    </location>
</feature>
<evidence type="ECO:0000256" key="2">
    <source>
        <dbReference type="SAM" id="Phobius"/>
    </source>
</evidence>
<feature type="compositionally biased region" description="Low complexity" evidence="1">
    <location>
        <begin position="67"/>
        <end position="89"/>
    </location>
</feature>
<name>A0ABT2ERX3_9BACT</name>
<sequence>MSKGTMIAFLAGAVAVIVGIVLLVVWWGDFLVVLKGALGPMLALGGLLVIAIAWSEYQAAKEMERLTAQTQQPSQPTQTQTGSEQTQQQ</sequence>
<organism evidence="3 4">
    <name type="scientific">Candidatus Fervidibacter sacchari</name>
    <dbReference type="NCBI Taxonomy" id="1448929"/>
    <lineage>
        <taxon>Bacteria</taxon>
        <taxon>Candidatus Fervidibacterota</taxon>
        <taxon>Candidatus Fervidibacter</taxon>
    </lineage>
</organism>
<reference evidence="3 4" key="1">
    <citation type="submission" date="2022-08" db="EMBL/GenBank/DDBJ databases">
        <title>Bacterial and archaeal communities from various locations to study Microbial Dark Matter (Phase II).</title>
        <authorList>
            <person name="Stepanauskas R."/>
        </authorList>
    </citation>
    <scope>NUCLEOTIDE SEQUENCE [LARGE SCALE GENOMIC DNA]</scope>
    <source>
        <strain evidence="3 4">PD1</strain>
    </source>
</reference>
<gene>
    <name evidence="3" type="ORF">M2350_003153</name>
</gene>
<comment type="caution">
    <text evidence="3">The sequence shown here is derived from an EMBL/GenBank/DDBJ whole genome shotgun (WGS) entry which is preliminary data.</text>
</comment>
<keyword evidence="2" id="KW-0472">Membrane</keyword>
<evidence type="ECO:0000313" key="3">
    <source>
        <dbReference type="EMBL" id="MCS3920718.1"/>
    </source>
</evidence>
<dbReference type="EMBL" id="JANUCP010000006">
    <property type="protein sequence ID" value="MCS3920718.1"/>
    <property type="molecule type" value="Genomic_DNA"/>
</dbReference>
<evidence type="ECO:0000313" key="4">
    <source>
        <dbReference type="Proteomes" id="UP001204798"/>
    </source>
</evidence>
<proteinExistence type="predicted"/>
<keyword evidence="4" id="KW-1185">Reference proteome</keyword>
<accession>A0ABT2ERX3</accession>
<evidence type="ECO:0000256" key="1">
    <source>
        <dbReference type="SAM" id="MobiDB-lite"/>
    </source>
</evidence>
<protein>
    <recommendedName>
        <fullName evidence="5">Magnetosome protein MamI</fullName>
    </recommendedName>
</protein>
<keyword evidence="2" id="KW-1133">Transmembrane helix</keyword>
<dbReference type="Proteomes" id="UP001204798">
    <property type="component" value="Unassembled WGS sequence"/>
</dbReference>
<evidence type="ECO:0008006" key="5">
    <source>
        <dbReference type="Google" id="ProtNLM"/>
    </source>
</evidence>